<dbReference type="SMART" id="SM01117">
    <property type="entry name" value="Cyt-b5"/>
    <property type="match status" value="1"/>
</dbReference>
<accession>A0A1X2GRE8</accession>
<proteinExistence type="inferred from homology"/>
<gene>
    <name evidence="7" type="ORF">DM01DRAFT_1333101</name>
</gene>
<dbReference type="PANTHER" id="PTHR19359:SF14">
    <property type="entry name" value="CYTOCHROME B5 A"/>
    <property type="match status" value="1"/>
</dbReference>
<dbReference type="PANTHER" id="PTHR19359">
    <property type="entry name" value="CYTOCHROME B5"/>
    <property type="match status" value="1"/>
</dbReference>
<dbReference type="EMBL" id="MCGT01000005">
    <property type="protein sequence ID" value="ORX59636.1"/>
    <property type="molecule type" value="Genomic_DNA"/>
</dbReference>
<sequence>MKTYTAEEVAQHNSASDCWIIVEGKVFDVTKFLDDHPGGKKVLAKMAGKDATKKFQSFHNDAIMQRVGLPMQIGIVSPTPKL</sequence>
<feature type="domain" description="Cytochrome b5 heme-binding" evidence="6">
    <location>
        <begin position="1"/>
        <end position="77"/>
    </location>
</feature>
<evidence type="ECO:0000259" key="6">
    <source>
        <dbReference type="PROSITE" id="PS50255"/>
    </source>
</evidence>
<dbReference type="SUPFAM" id="SSF55856">
    <property type="entry name" value="Cytochrome b5-like heme/steroid binding domain"/>
    <property type="match status" value="1"/>
</dbReference>
<keyword evidence="3 5" id="KW-0408">Iron</keyword>
<comment type="caution">
    <text evidence="7">The sequence shown here is derived from an EMBL/GenBank/DDBJ whole genome shotgun (WGS) entry which is preliminary data.</text>
</comment>
<dbReference type="GO" id="GO:0046872">
    <property type="term" value="F:metal ion binding"/>
    <property type="evidence" value="ECO:0007669"/>
    <property type="project" value="UniProtKB-UniRule"/>
</dbReference>
<keyword evidence="8" id="KW-1185">Reference proteome</keyword>
<dbReference type="InterPro" id="IPR018506">
    <property type="entry name" value="Cyt_B5_heme-BS"/>
</dbReference>
<keyword evidence="1 5" id="KW-0349">Heme</keyword>
<keyword evidence="2 5" id="KW-0479">Metal-binding</keyword>
<dbReference type="GO" id="GO:0020037">
    <property type="term" value="F:heme binding"/>
    <property type="evidence" value="ECO:0007669"/>
    <property type="project" value="UniProtKB-UniRule"/>
</dbReference>
<dbReference type="PROSITE" id="PS00191">
    <property type="entry name" value="CYTOCHROME_B5_1"/>
    <property type="match status" value="1"/>
</dbReference>
<evidence type="ECO:0000313" key="8">
    <source>
        <dbReference type="Proteomes" id="UP000242146"/>
    </source>
</evidence>
<evidence type="ECO:0000256" key="1">
    <source>
        <dbReference type="ARBA" id="ARBA00022617"/>
    </source>
</evidence>
<dbReference type="STRING" id="101127.A0A1X2GRE8"/>
<protein>
    <submittedName>
        <fullName evidence="7">Cytochrome b5-like Heme/Steroid binding domain-containing protein</fullName>
    </submittedName>
</protein>
<name>A0A1X2GRE8_9FUNG</name>
<evidence type="ECO:0000256" key="5">
    <source>
        <dbReference type="RuleBase" id="RU362121"/>
    </source>
</evidence>
<dbReference type="FunFam" id="3.10.120.10:FF:000007">
    <property type="entry name" value="Sulfite oxidase, mitochondrial"/>
    <property type="match status" value="1"/>
</dbReference>
<dbReference type="InterPro" id="IPR001199">
    <property type="entry name" value="Cyt_B5-like_heme/steroid-bd"/>
</dbReference>
<dbReference type="OrthoDB" id="260519at2759"/>
<dbReference type="PRINTS" id="PR00363">
    <property type="entry name" value="CYTOCHROMEB5"/>
</dbReference>
<dbReference type="InterPro" id="IPR050668">
    <property type="entry name" value="Cytochrome_b5"/>
</dbReference>
<evidence type="ECO:0000313" key="7">
    <source>
        <dbReference type="EMBL" id="ORX59636.1"/>
    </source>
</evidence>
<dbReference type="Gene3D" id="3.10.120.10">
    <property type="entry name" value="Cytochrome b5-like heme/steroid binding domain"/>
    <property type="match status" value="1"/>
</dbReference>
<dbReference type="PROSITE" id="PS50255">
    <property type="entry name" value="CYTOCHROME_B5_2"/>
    <property type="match status" value="1"/>
</dbReference>
<organism evidence="7 8">
    <name type="scientific">Hesseltinella vesiculosa</name>
    <dbReference type="NCBI Taxonomy" id="101127"/>
    <lineage>
        <taxon>Eukaryota</taxon>
        <taxon>Fungi</taxon>
        <taxon>Fungi incertae sedis</taxon>
        <taxon>Mucoromycota</taxon>
        <taxon>Mucoromycotina</taxon>
        <taxon>Mucoromycetes</taxon>
        <taxon>Mucorales</taxon>
        <taxon>Cunninghamellaceae</taxon>
        <taxon>Hesseltinella</taxon>
    </lineage>
</organism>
<dbReference type="Proteomes" id="UP000242146">
    <property type="component" value="Unassembled WGS sequence"/>
</dbReference>
<evidence type="ECO:0000256" key="3">
    <source>
        <dbReference type="ARBA" id="ARBA00023004"/>
    </source>
</evidence>
<evidence type="ECO:0000256" key="4">
    <source>
        <dbReference type="ARBA" id="ARBA00038168"/>
    </source>
</evidence>
<evidence type="ECO:0000256" key="2">
    <source>
        <dbReference type="ARBA" id="ARBA00022723"/>
    </source>
</evidence>
<dbReference type="AlphaFoldDB" id="A0A1X2GRE8"/>
<dbReference type="InterPro" id="IPR036400">
    <property type="entry name" value="Cyt_B5-like_heme/steroid_sf"/>
</dbReference>
<dbReference type="Pfam" id="PF00173">
    <property type="entry name" value="Cyt-b5"/>
    <property type="match status" value="1"/>
</dbReference>
<dbReference type="GO" id="GO:0016020">
    <property type="term" value="C:membrane"/>
    <property type="evidence" value="ECO:0007669"/>
    <property type="project" value="TreeGrafter"/>
</dbReference>
<comment type="similarity">
    <text evidence="4 5">Belongs to the cytochrome b5 family.</text>
</comment>
<reference evidence="7 8" key="1">
    <citation type="submission" date="2016-07" db="EMBL/GenBank/DDBJ databases">
        <title>Pervasive Adenine N6-methylation of Active Genes in Fungi.</title>
        <authorList>
            <consortium name="DOE Joint Genome Institute"/>
            <person name="Mondo S.J."/>
            <person name="Dannebaum R.O."/>
            <person name="Kuo R.C."/>
            <person name="Labutti K."/>
            <person name="Haridas S."/>
            <person name="Kuo A."/>
            <person name="Salamov A."/>
            <person name="Ahrendt S.R."/>
            <person name="Lipzen A."/>
            <person name="Sullivan W."/>
            <person name="Andreopoulos W.B."/>
            <person name="Clum A."/>
            <person name="Lindquist E."/>
            <person name="Daum C."/>
            <person name="Ramamoorthy G.K."/>
            <person name="Gryganskyi A."/>
            <person name="Culley D."/>
            <person name="Magnuson J.K."/>
            <person name="James T.Y."/>
            <person name="O'Malley M.A."/>
            <person name="Stajich J.E."/>
            <person name="Spatafora J.W."/>
            <person name="Visel A."/>
            <person name="Grigoriev I.V."/>
        </authorList>
    </citation>
    <scope>NUCLEOTIDE SEQUENCE [LARGE SCALE GENOMIC DNA]</scope>
    <source>
        <strain evidence="7 8">NRRL 3301</strain>
    </source>
</reference>